<proteinExistence type="predicted"/>
<dbReference type="RefSeq" id="WP_085854521.1">
    <property type="nucleotide sequence ID" value="NZ_FOPF01000007.1"/>
</dbReference>
<keyword evidence="3" id="KW-1185">Reference proteome</keyword>
<feature type="chain" id="PRO_5011002169" evidence="1">
    <location>
        <begin position="20"/>
        <end position="81"/>
    </location>
</feature>
<accession>A0A1Y5T696</accession>
<feature type="signal peptide" evidence="1">
    <location>
        <begin position="1"/>
        <end position="19"/>
    </location>
</feature>
<name>A0A1Y5T696_9RHOB</name>
<reference evidence="2 3" key="1">
    <citation type="submission" date="2017-03" db="EMBL/GenBank/DDBJ databases">
        <authorList>
            <person name="Afonso C.L."/>
            <person name="Miller P.J."/>
            <person name="Scott M.A."/>
            <person name="Spackman E."/>
            <person name="Goraichik I."/>
            <person name="Dimitrov K.M."/>
            <person name="Suarez D.L."/>
            <person name="Swayne D.E."/>
        </authorList>
    </citation>
    <scope>NUCLEOTIDE SEQUENCE [LARGE SCALE GENOMIC DNA]</scope>
    <source>
        <strain evidence="2 3">CECT 7066</strain>
    </source>
</reference>
<evidence type="ECO:0000313" key="2">
    <source>
        <dbReference type="EMBL" id="SLN53460.1"/>
    </source>
</evidence>
<sequence length="81" mass="9092">MRTPFMLGVVLLLSACVPAQPPMEERVAAGVRYYGIDVRPEELTFDQAAAMSLTLDQAGRHGYLDTRRRLRAILRNPDFAD</sequence>
<evidence type="ECO:0000313" key="3">
    <source>
        <dbReference type="Proteomes" id="UP000193870"/>
    </source>
</evidence>
<dbReference type="PROSITE" id="PS51257">
    <property type="entry name" value="PROKAR_LIPOPROTEIN"/>
    <property type="match status" value="1"/>
</dbReference>
<protein>
    <submittedName>
        <fullName evidence="2">Uncharacterized protein</fullName>
    </submittedName>
</protein>
<evidence type="ECO:0000256" key="1">
    <source>
        <dbReference type="SAM" id="SignalP"/>
    </source>
</evidence>
<dbReference type="Proteomes" id="UP000193870">
    <property type="component" value="Unassembled WGS sequence"/>
</dbReference>
<dbReference type="EMBL" id="FWFV01000007">
    <property type="protein sequence ID" value="SLN53460.1"/>
    <property type="molecule type" value="Genomic_DNA"/>
</dbReference>
<keyword evidence="1" id="KW-0732">Signal</keyword>
<dbReference type="STRING" id="315423.SAMN04488020_10740"/>
<organism evidence="2 3">
    <name type="scientific">Palleronia marisminoris</name>
    <dbReference type="NCBI Taxonomy" id="315423"/>
    <lineage>
        <taxon>Bacteria</taxon>
        <taxon>Pseudomonadati</taxon>
        <taxon>Pseudomonadota</taxon>
        <taxon>Alphaproteobacteria</taxon>
        <taxon>Rhodobacterales</taxon>
        <taxon>Roseobacteraceae</taxon>
        <taxon>Palleronia</taxon>
    </lineage>
</organism>
<dbReference type="AlphaFoldDB" id="A0A1Y5T696"/>
<gene>
    <name evidence="2" type="ORF">PAM7066_02512</name>
</gene>